<dbReference type="Gene3D" id="3.90.45.10">
    <property type="entry name" value="Peptide deformylase"/>
    <property type="match status" value="1"/>
</dbReference>
<comment type="function">
    <text evidence="3">Removes the formyl group from the N-terminal Met of newly synthesized proteins. Requires at least a dipeptide for an efficient rate of reaction. N-terminal L-methionine is a prerequisite for activity but the enzyme has broad specificity at other positions.</text>
</comment>
<dbReference type="PANTHER" id="PTHR10458">
    <property type="entry name" value="PEPTIDE DEFORMYLASE"/>
    <property type="match status" value="1"/>
</dbReference>
<reference evidence="4" key="1">
    <citation type="journal article" date="2014" name="Gene">
        <title>Genome-guided analysis of transformation efficiency and carbon dioxide assimilation by Moorella thermoacetica Y72.</title>
        <authorList>
            <person name="Tsukahara K."/>
            <person name="Kita A."/>
            <person name="Nakashimada Y."/>
            <person name="Hoshino T."/>
            <person name="Murakami K."/>
        </authorList>
    </citation>
    <scope>NUCLEOTIDE SEQUENCE [LARGE SCALE GENOMIC DNA]</scope>
    <source>
        <strain evidence="4">Y72</strain>
    </source>
</reference>
<keyword evidence="3" id="KW-0648">Protein biosynthesis</keyword>
<proteinExistence type="inferred from homology"/>
<dbReference type="InterPro" id="IPR023635">
    <property type="entry name" value="Peptide_deformylase"/>
</dbReference>
<dbReference type="HAMAP" id="MF_00163">
    <property type="entry name" value="Pep_deformylase"/>
    <property type="match status" value="1"/>
</dbReference>
<dbReference type="NCBIfam" id="TIGR00079">
    <property type="entry name" value="pept_deformyl"/>
    <property type="match status" value="1"/>
</dbReference>
<dbReference type="NCBIfam" id="NF001159">
    <property type="entry name" value="PRK00150.1-3"/>
    <property type="match status" value="1"/>
</dbReference>
<dbReference type="InterPro" id="IPR036821">
    <property type="entry name" value="Peptide_deformylase_sf"/>
</dbReference>
<evidence type="ECO:0000256" key="2">
    <source>
        <dbReference type="ARBA" id="ARBA00023004"/>
    </source>
</evidence>
<dbReference type="PRINTS" id="PR01576">
    <property type="entry name" value="PDEFORMYLASE"/>
</dbReference>
<dbReference type="EC" id="3.5.1.88" evidence="3"/>
<evidence type="ECO:0000256" key="1">
    <source>
        <dbReference type="ARBA" id="ARBA00010759"/>
    </source>
</evidence>
<gene>
    <name evidence="3" type="primary">def</name>
    <name evidence="4" type="ORF">MTY_1966</name>
</gene>
<dbReference type="Proteomes" id="UP000063718">
    <property type="component" value="Unassembled WGS sequence"/>
</dbReference>
<dbReference type="GO" id="GO:0046872">
    <property type="term" value="F:metal ion binding"/>
    <property type="evidence" value="ECO:0007669"/>
    <property type="project" value="UniProtKB-KW"/>
</dbReference>
<comment type="catalytic activity">
    <reaction evidence="3">
        <text>N-terminal N-formyl-L-methionyl-[peptide] + H2O = N-terminal L-methionyl-[peptide] + formate</text>
        <dbReference type="Rhea" id="RHEA:24420"/>
        <dbReference type="Rhea" id="RHEA-COMP:10639"/>
        <dbReference type="Rhea" id="RHEA-COMP:10640"/>
        <dbReference type="ChEBI" id="CHEBI:15377"/>
        <dbReference type="ChEBI" id="CHEBI:15740"/>
        <dbReference type="ChEBI" id="CHEBI:49298"/>
        <dbReference type="ChEBI" id="CHEBI:64731"/>
        <dbReference type="EC" id="3.5.1.88"/>
    </reaction>
</comment>
<dbReference type="EMBL" id="DF238840">
    <property type="protein sequence ID" value="GAF26626.1"/>
    <property type="molecule type" value="Genomic_DNA"/>
</dbReference>
<feature type="active site" evidence="3">
    <location>
        <position position="131"/>
    </location>
</feature>
<keyword evidence="3" id="KW-0378">Hydrolase</keyword>
<feature type="binding site" evidence="3">
    <location>
        <position position="130"/>
    </location>
    <ligand>
        <name>Fe cation</name>
        <dbReference type="ChEBI" id="CHEBI:24875"/>
    </ligand>
</feature>
<keyword evidence="3" id="KW-0479">Metal-binding</keyword>
<feature type="binding site" evidence="3">
    <location>
        <position position="134"/>
    </location>
    <ligand>
        <name>Fe cation</name>
        <dbReference type="ChEBI" id="CHEBI:24875"/>
    </ligand>
</feature>
<name>A0A0S6UCC1_NEOTH</name>
<feature type="binding site" evidence="3">
    <location>
        <position position="88"/>
    </location>
    <ligand>
        <name>Fe cation</name>
        <dbReference type="ChEBI" id="CHEBI:24875"/>
    </ligand>
</feature>
<dbReference type="PANTHER" id="PTHR10458:SF22">
    <property type="entry name" value="PEPTIDE DEFORMYLASE"/>
    <property type="match status" value="1"/>
</dbReference>
<dbReference type="Pfam" id="PF01327">
    <property type="entry name" value="Pep_deformylase"/>
    <property type="match status" value="1"/>
</dbReference>
<dbReference type="RefSeq" id="WP_025774335.1">
    <property type="nucleotide sequence ID" value="NZ_DF238840.1"/>
</dbReference>
<accession>A0A0S6UCC1</accession>
<dbReference type="AlphaFoldDB" id="A0A0S6UCC1"/>
<protein>
    <recommendedName>
        <fullName evidence="3">Peptide deformylase</fullName>
        <shortName evidence="3">PDF</shortName>
        <ecNumber evidence="3">3.5.1.88</ecNumber>
    </recommendedName>
    <alternativeName>
        <fullName evidence="3">Polypeptide deformylase</fullName>
    </alternativeName>
</protein>
<dbReference type="CDD" id="cd00487">
    <property type="entry name" value="Pep_deformylase"/>
    <property type="match status" value="1"/>
</dbReference>
<sequence length="155" mass="16876">MAIHKILTLGDPLLREKSQPVRKITPNIWKLLDNLADTMYDAPGVGLAAPQIGVLKRVIVVDVGEGLTELINPEVIAASGEEVGAEGCLSIPGAQGEVPRAAVVTVRGLDRHGRVREIRAEGLYARALQHEIDHLDGILFIDKVVRWLENQPGER</sequence>
<evidence type="ECO:0000313" key="4">
    <source>
        <dbReference type="EMBL" id="GAF26626.1"/>
    </source>
</evidence>
<evidence type="ECO:0000256" key="3">
    <source>
        <dbReference type="HAMAP-Rule" id="MF_00163"/>
    </source>
</evidence>
<comment type="similarity">
    <text evidence="1 3">Belongs to the polypeptide deformylase family.</text>
</comment>
<dbReference type="SUPFAM" id="SSF56420">
    <property type="entry name" value="Peptide deformylase"/>
    <property type="match status" value="1"/>
</dbReference>
<dbReference type="GO" id="GO:0006412">
    <property type="term" value="P:translation"/>
    <property type="evidence" value="ECO:0007669"/>
    <property type="project" value="UniProtKB-UniRule"/>
</dbReference>
<dbReference type="PIRSF" id="PIRSF004749">
    <property type="entry name" value="Pep_def"/>
    <property type="match status" value="1"/>
</dbReference>
<dbReference type="GO" id="GO:0042586">
    <property type="term" value="F:peptide deformylase activity"/>
    <property type="evidence" value="ECO:0007669"/>
    <property type="project" value="UniProtKB-UniRule"/>
</dbReference>
<keyword evidence="2 3" id="KW-0408">Iron</keyword>
<comment type="cofactor">
    <cofactor evidence="3">
        <name>Fe(2+)</name>
        <dbReference type="ChEBI" id="CHEBI:29033"/>
    </cofactor>
    <text evidence="3">Binds 1 Fe(2+) ion.</text>
</comment>
<organism evidence="4">
    <name type="scientific">Moorella thermoacetica Y72</name>
    <dbReference type="NCBI Taxonomy" id="1325331"/>
    <lineage>
        <taxon>Bacteria</taxon>
        <taxon>Bacillati</taxon>
        <taxon>Bacillota</taxon>
        <taxon>Clostridia</taxon>
        <taxon>Neomoorellales</taxon>
        <taxon>Neomoorellaceae</taxon>
        <taxon>Neomoorella</taxon>
    </lineage>
</organism>